<evidence type="ECO:0000259" key="1">
    <source>
        <dbReference type="PROSITE" id="PS51819"/>
    </source>
</evidence>
<dbReference type="InterPro" id="IPR029068">
    <property type="entry name" value="Glyas_Bleomycin-R_OHBP_Dase"/>
</dbReference>
<gene>
    <name evidence="2" type="ORF">OHV25_05840</name>
</gene>
<dbReference type="PROSITE" id="PS51819">
    <property type="entry name" value="VOC"/>
    <property type="match status" value="1"/>
</dbReference>
<feature type="domain" description="VOC" evidence="1">
    <location>
        <begin position="8"/>
        <end position="131"/>
    </location>
</feature>
<sequence>MSAFPTEDMEMTRLLVVSDVAASRKWYEEVLGAHVDREYESACVLSMLGGWMLLVPGGDPTEDKPTVTMAPPTDPDRVSAELIFRVRDCRSAYETLRARGADFLAPPVDRGYEIRAFFRDPDGHLFEISELVA</sequence>
<dbReference type="Pfam" id="PF00903">
    <property type="entry name" value="Glyoxalase"/>
    <property type="match status" value="1"/>
</dbReference>
<dbReference type="InterPro" id="IPR037523">
    <property type="entry name" value="VOC_core"/>
</dbReference>
<name>A0AAU2GUU8_9ACTN</name>
<protein>
    <submittedName>
        <fullName evidence="2">VOC family protein</fullName>
    </submittedName>
</protein>
<dbReference type="AlphaFoldDB" id="A0AAU2GUU8"/>
<dbReference type="PANTHER" id="PTHR33993">
    <property type="entry name" value="GLYOXALASE-RELATED"/>
    <property type="match status" value="1"/>
</dbReference>
<dbReference type="EMBL" id="CP108253">
    <property type="protein sequence ID" value="WTU39135.1"/>
    <property type="molecule type" value="Genomic_DNA"/>
</dbReference>
<dbReference type="SUPFAM" id="SSF54593">
    <property type="entry name" value="Glyoxalase/Bleomycin resistance protein/Dihydroxybiphenyl dioxygenase"/>
    <property type="match status" value="1"/>
</dbReference>
<organism evidence="2">
    <name type="scientific">Streptomyces sp. NBC_00060</name>
    <dbReference type="NCBI Taxonomy" id="2975636"/>
    <lineage>
        <taxon>Bacteria</taxon>
        <taxon>Bacillati</taxon>
        <taxon>Actinomycetota</taxon>
        <taxon>Actinomycetes</taxon>
        <taxon>Kitasatosporales</taxon>
        <taxon>Streptomycetaceae</taxon>
        <taxon>Streptomyces</taxon>
    </lineage>
</organism>
<reference evidence="2" key="1">
    <citation type="submission" date="2022-10" db="EMBL/GenBank/DDBJ databases">
        <title>The complete genomes of actinobacterial strains from the NBC collection.</title>
        <authorList>
            <person name="Joergensen T.S."/>
            <person name="Alvarez Arevalo M."/>
            <person name="Sterndorff E.B."/>
            <person name="Faurdal D."/>
            <person name="Vuksanovic O."/>
            <person name="Mourched A.-S."/>
            <person name="Charusanti P."/>
            <person name="Shaw S."/>
            <person name="Blin K."/>
            <person name="Weber T."/>
        </authorList>
    </citation>
    <scope>NUCLEOTIDE SEQUENCE</scope>
    <source>
        <strain evidence="2">NBC_00060</strain>
    </source>
</reference>
<evidence type="ECO:0000313" key="2">
    <source>
        <dbReference type="EMBL" id="WTU39135.1"/>
    </source>
</evidence>
<proteinExistence type="predicted"/>
<dbReference type="InterPro" id="IPR052164">
    <property type="entry name" value="Anthracycline_SecMetBiosynth"/>
</dbReference>
<accession>A0AAU2GUU8</accession>
<dbReference type="Gene3D" id="3.10.180.10">
    <property type="entry name" value="2,3-Dihydroxybiphenyl 1,2-Dioxygenase, domain 1"/>
    <property type="match status" value="1"/>
</dbReference>
<dbReference type="InterPro" id="IPR004360">
    <property type="entry name" value="Glyas_Fos-R_dOase_dom"/>
</dbReference>